<organism evidence="1 2">
    <name type="scientific">Mycena rosella</name>
    <name type="common">Pink bonnet</name>
    <name type="synonym">Agaricus rosellus</name>
    <dbReference type="NCBI Taxonomy" id="1033263"/>
    <lineage>
        <taxon>Eukaryota</taxon>
        <taxon>Fungi</taxon>
        <taxon>Dikarya</taxon>
        <taxon>Basidiomycota</taxon>
        <taxon>Agaricomycotina</taxon>
        <taxon>Agaricomycetes</taxon>
        <taxon>Agaricomycetidae</taxon>
        <taxon>Agaricales</taxon>
        <taxon>Marasmiineae</taxon>
        <taxon>Mycenaceae</taxon>
        <taxon>Mycena</taxon>
    </lineage>
</organism>
<evidence type="ECO:0000313" key="1">
    <source>
        <dbReference type="EMBL" id="KAJ7632047.1"/>
    </source>
</evidence>
<protein>
    <submittedName>
        <fullName evidence="1">Uncharacterized protein</fullName>
    </submittedName>
</protein>
<dbReference type="Proteomes" id="UP001221757">
    <property type="component" value="Unassembled WGS sequence"/>
</dbReference>
<dbReference type="AlphaFoldDB" id="A0AAD7FQ95"/>
<name>A0AAD7FQ95_MYCRO</name>
<sequence>MREQPLRPALKTIPLHPGTYFRRSPAKSFELTDLQGHRDSRDKYQVLFEAAACTALEFARNDVRTVGTLLGRLSSRFDAPALRAPALSRSCRGFGFDPPRGGPLGPSSDDYVVISMLQRFKRRRRHDLAGGLDLILLTEDCWNPAQATIESYRRCTASSVGAVTRPLGASEDDDPVFSTLLCVTRRCCHDLEEGLDISPPYQRSSGPSAHDHQLVSTLQRVKCWCRRNIAPRYLQDHSDALHWTMESLRRCKTLSLGVVAIIQWPYFVAIEALTIVQFFKRTSQEIKALGPLDCARKPVISW</sequence>
<gene>
    <name evidence="1" type="ORF">B0H17DRAFT_1150024</name>
</gene>
<comment type="caution">
    <text evidence="1">The sequence shown here is derived from an EMBL/GenBank/DDBJ whole genome shotgun (WGS) entry which is preliminary data.</text>
</comment>
<evidence type="ECO:0000313" key="2">
    <source>
        <dbReference type="Proteomes" id="UP001221757"/>
    </source>
</evidence>
<keyword evidence="2" id="KW-1185">Reference proteome</keyword>
<proteinExistence type="predicted"/>
<accession>A0AAD7FQ95</accession>
<reference evidence="1" key="1">
    <citation type="submission" date="2023-03" db="EMBL/GenBank/DDBJ databases">
        <title>Massive genome expansion in bonnet fungi (Mycena s.s.) driven by repeated elements and novel gene families across ecological guilds.</title>
        <authorList>
            <consortium name="Lawrence Berkeley National Laboratory"/>
            <person name="Harder C.B."/>
            <person name="Miyauchi S."/>
            <person name="Viragh M."/>
            <person name="Kuo A."/>
            <person name="Thoen E."/>
            <person name="Andreopoulos B."/>
            <person name="Lu D."/>
            <person name="Skrede I."/>
            <person name="Drula E."/>
            <person name="Henrissat B."/>
            <person name="Morin E."/>
            <person name="Kohler A."/>
            <person name="Barry K."/>
            <person name="LaButti K."/>
            <person name="Morin E."/>
            <person name="Salamov A."/>
            <person name="Lipzen A."/>
            <person name="Mereny Z."/>
            <person name="Hegedus B."/>
            <person name="Baldrian P."/>
            <person name="Stursova M."/>
            <person name="Weitz H."/>
            <person name="Taylor A."/>
            <person name="Grigoriev I.V."/>
            <person name="Nagy L.G."/>
            <person name="Martin F."/>
            <person name="Kauserud H."/>
        </authorList>
    </citation>
    <scope>NUCLEOTIDE SEQUENCE</scope>
    <source>
        <strain evidence="1">CBHHK067</strain>
    </source>
</reference>
<dbReference type="EMBL" id="JARKIE010000497">
    <property type="protein sequence ID" value="KAJ7632047.1"/>
    <property type="molecule type" value="Genomic_DNA"/>
</dbReference>